<dbReference type="Pfam" id="PF07497">
    <property type="entry name" value="Rho_RNA_bind"/>
    <property type="match status" value="1"/>
</dbReference>
<feature type="binding site" evidence="9">
    <location>
        <begin position="129"/>
        <end position="134"/>
    </location>
    <ligand>
        <name>ATP</name>
        <dbReference type="ChEBI" id="CHEBI:30616"/>
    </ligand>
</feature>
<dbReference type="SUPFAM" id="SSF50249">
    <property type="entry name" value="Nucleic acid-binding proteins"/>
    <property type="match status" value="1"/>
</dbReference>
<dbReference type="GO" id="GO:0003723">
    <property type="term" value="F:RNA binding"/>
    <property type="evidence" value="ECO:0007669"/>
    <property type="project" value="UniProtKB-UniRule"/>
</dbReference>
<evidence type="ECO:0000256" key="2">
    <source>
        <dbReference type="ARBA" id="ARBA00022741"/>
    </source>
</evidence>
<dbReference type="GO" id="GO:0006353">
    <property type="term" value="P:DNA-templated transcription termination"/>
    <property type="evidence" value="ECO:0007669"/>
    <property type="project" value="UniProtKB-UniRule"/>
</dbReference>
<dbReference type="PANTHER" id="PTHR46425:SF1">
    <property type="entry name" value="TRANSCRIPTION TERMINATION FACTOR RHO"/>
    <property type="match status" value="1"/>
</dbReference>
<proteinExistence type="inferred from homology"/>
<dbReference type="SUPFAM" id="SSF52540">
    <property type="entry name" value="P-loop containing nucleoside triphosphate hydrolases"/>
    <property type="match status" value="1"/>
</dbReference>
<protein>
    <recommendedName>
        <fullName evidence="9 10">Transcription termination factor Rho</fullName>
        <ecNumber evidence="9 10">3.6.4.-</ecNumber>
    </recommendedName>
    <alternativeName>
        <fullName evidence="9">ATP-dependent helicase Rho</fullName>
    </alternativeName>
</protein>
<keyword evidence="7 9" id="KW-0805">Transcription regulation</keyword>
<evidence type="ECO:0000256" key="5">
    <source>
        <dbReference type="ARBA" id="ARBA00022840"/>
    </source>
</evidence>
<keyword evidence="3 9" id="KW-0378">Hydrolase</keyword>
<comment type="similarity">
    <text evidence="9 11">Belongs to the Rho family.</text>
</comment>
<dbReference type="NCBIfam" id="NF041509">
    <property type="entry name" value="paralog_Rho2"/>
    <property type="match status" value="1"/>
</dbReference>
<keyword evidence="1 9" id="KW-0806">Transcription termination</keyword>
<evidence type="ECO:0000256" key="6">
    <source>
        <dbReference type="ARBA" id="ARBA00022884"/>
    </source>
</evidence>
<comment type="subunit">
    <text evidence="9">Homohexamer. The homohexamer assembles into an open ring structure.</text>
</comment>
<dbReference type="InterPro" id="IPR012340">
    <property type="entry name" value="NA-bd_OB-fold"/>
</dbReference>
<keyword evidence="4 9" id="KW-0347">Helicase</keyword>
<feature type="domain" description="Rho RNA-BD" evidence="12">
    <location>
        <begin position="14"/>
        <end position="86"/>
    </location>
</feature>
<dbReference type="InterPro" id="IPR011113">
    <property type="entry name" value="Rho_RNA-bd"/>
</dbReference>
<comment type="function">
    <text evidence="9">Facilitates transcription termination by a mechanism that involves Rho binding to the nascent RNA, activation of Rho's RNA-dependent ATPase activity, and release of the mRNA from the DNA template.</text>
</comment>
<dbReference type="InterPro" id="IPR003593">
    <property type="entry name" value="AAA+_ATPase"/>
</dbReference>
<keyword evidence="2 9" id="KW-0547">Nucleotide-binding</keyword>
<dbReference type="InterPro" id="IPR027417">
    <property type="entry name" value="P-loop_NTPase"/>
</dbReference>
<name>A0A848KG98_9NOCA</name>
<dbReference type="EMBL" id="VCQU01000007">
    <property type="protein sequence ID" value="NMN97201.1"/>
    <property type="molecule type" value="Genomic_DNA"/>
</dbReference>
<evidence type="ECO:0000256" key="4">
    <source>
        <dbReference type="ARBA" id="ARBA00022806"/>
    </source>
</evidence>
<dbReference type="NCBIfam" id="NF006886">
    <property type="entry name" value="PRK09376.1"/>
    <property type="match status" value="1"/>
</dbReference>
<evidence type="ECO:0000256" key="7">
    <source>
        <dbReference type="ARBA" id="ARBA00023015"/>
    </source>
</evidence>
<organism evidence="13 14">
    <name type="scientific">Antrihabitans stalactiti</name>
    <dbReference type="NCBI Taxonomy" id="2584121"/>
    <lineage>
        <taxon>Bacteria</taxon>
        <taxon>Bacillati</taxon>
        <taxon>Actinomycetota</taxon>
        <taxon>Actinomycetes</taxon>
        <taxon>Mycobacteriales</taxon>
        <taxon>Nocardiaceae</taxon>
        <taxon>Antrihabitans</taxon>
    </lineage>
</organism>
<dbReference type="AlphaFoldDB" id="A0A848KG98"/>
<dbReference type="GO" id="GO:0005524">
    <property type="term" value="F:ATP binding"/>
    <property type="evidence" value="ECO:0007669"/>
    <property type="project" value="UniProtKB-UniRule"/>
</dbReference>
<reference evidence="13 14" key="2">
    <citation type="submission" date="2020-06" db="EMBL/GenBank/DDBJ databases">
        <title>Antribacter stalactiti gen. nov., sp. nov., a new member of the family Nacardiaceae isolated from a cave.</title>
        <authorList>
            <person name="Kim I.S."/>
        </authorList>
    </citation>
    <scope>NUCLEOTIDE SEQUENCE [LARGE SCALE GENOMIC DNA]</scope>
    <source>
        <strain evidence="13 14">YC2-7</strain>
    </source>
</reference>
<evidence type="ECO:0000256" key="9">
    <source>
        <dbReference type="HAMAP-Rule" id="MF_01884"/>
    </source>
</evidence>
<dbReference type="GO" id="GO:0004386">
    <property type="term" value="F:helicase activity"/>
    <property type="evidence" value="ECO:0007669"/>
    <property type="project" value="UniProtKB-UniRule"/>
</dbReference>
<comment type="caution">
    <text evidence="9">Lacks conserved residue(s) required for the propagation of feature annotation.</text>
</comment>
<dbReference type="GO" id="GO:0008186">
    <property type="term" value="F:ATP-dependent activity, acting on RNA"/>
    <property type="evidence" value="ECO:0007669"/>
    <property type="project" value="UniProtKB-UniRule"/>
</dbReference>
<dbReference type="CDD" id="cd01128">
    <property type="entry name" value="rho_factor_C"/>
    <property type="match status" value="1"/>
</dbReference>
<dbReference type="Gene3D" id="3.40.50.300">
    <property type="entry name" value="P-loop containing nucleotide triphosphate hydrolases"/>
    <property type="match status" value="1"/>
</dbReference>
<dbReference type="InterPro" id="IPR041703">
    <property type="entry name" value="Rho_factor_ATP-bd"/>
</dbReference>
<keyword evidence="6 9" id="KW-0694">RNA-binding</keyword>
<sequence>MQDNTIHPEDNPPQKTVTGIVDITNDHASVHVDGYLAGRRDAHVPPRLIREYGLRRGDTVTGAVGPKREGAKFAPLVRIDTINGLPPGQAKSRPHFADLVPLYPQERLRLETESHEMTTRITDLVMPIGKGQRALVVAPPKAGKTSVLQSIAHGIAKNHPECQLMLVLVGERPEEVTDLSRSVPAEIAASTFDEPARDHIALAELAIEHAKRLVEMGRDVVVLLDSLTRLARAYNLAAAGSGRILSGGVDAGALAPPKKFLGAARNIENGGSLTIIATALVETGSLADTVIFEEYKGTGNAELKLDRHLADRRLFPAIDIDRSSTRKEELLLSANELGATRSLRSTLAGRDPQQALELLLTGLKQTETNGEFLTQIRASAR</sequence>
<feature type="binding site" evidence="9">
    <location>
        <begin position="141"/>
        <end position="146"/>
    </location>
    <ligand>
        <name>ATP</name>
        <dbReference type="ChEBI" id="CHEBI:30616"/>
    </ligand>
</feature>
<reference evidence="13 14" key="1">
    <citation type="submission" date="2019-05" db="EMBL/GenBank/DDBJ databases">
        <authorList>
            <person name="Lee S.D."/>
        </authorList>
    </citation>
    <scope>NUCLEOTIDE SEQUENCE [LARGE SCALE GENOMIC DNA]</scope>
    <source>
        <strain evidence="13 14">YC2-7</strain>
    </source>
</reference>
<evidence type="ECO:0000256" key="10">
    <source>
        <dbReference type="NCBIfam" id="TIGR00767"/>
    </source>
</evidence>
<evidence type="ECO:0000313" key="13">
    <source>
        <dbReference type="EMBL" id="NMN97201.1"/>
    </source>
</evidence>
<evidence type="ECO:0000256" key="3">
    <source>
        <dbReference type="ARBA" id="ARBA00022801"/>
    </source>
</evidence>
<evidence type="ECO:0000313" key="14">
    <source>
        <dbReference type="Proteomes" id="UP000535543"/>
    </source>
</evidence>
<dbReference type="Pfam" id="PF00006">
    <property type="entry name" value="ATP-synt_ab"/>
    <property type="match status" value="1"/>
</dbReference>
<dbReference type="Gene3D" id="2.40.50.140">
    <property type="entry name" value="Nucleic acid-binding proteins"/>
    <property type="match status" value="1"/>
</dbReference>
<dbReference type="SMART" id="SM00382">
    <property type="entry name" value="AAA"/>
    <property type="match status" value="1"/>
</dbReference>
<dbReference type="PANTHER" id="PTHR46425">
    <property type="entry name" value="TRANSCRIPTION TERMINATION FACTOR RHO"/>
    <property type="match status" value="1"/>
</dbReference>
<dbReference type="NCBIfam" id="TIGR00767">
    <property type="entry name" value="rho"/>
    <property type="match status" value="1"/>
</dbReference>
<evidence type="ECO:0000256" key="1">
    <source>
        <dbReference type="ARBA" id="ARBA00022472"/>
    </source>
</evidence>
<dbReference type="EC" id="3.6.4.-" evidence="9 10"/>
<dbReference type="InterPro" id="IPR000194">
    <property type="entry name" value="ATPase_F1/V1/A1_a/bsu_nucl-bd"/>
</dbReference>
<dbReference type="HAMAP" id="MF_01884">
    <property type="entry name" value="Rho"/>
    <property type="match status" value="1"/>
</dbReference>
<dbReference type="Proteomes" id="UP000535543">
    <property type="component" value="Unassembled WGS sequence"/>
</dbReference>
<comment type="caution">
    <text evidence="13">The sequence shown here is derived from an EMBL/GenBank/DDBJ whole genome shotgun (WGS) entry which is preliminary data.</text>
</comment>
<evidence type="ECO:0000256" key="8">
    <source>
        <dbReference type="ARBA" id="ARBA00023163"/>
    </source>
</evidence>
<feature type="binding site" evidence="9">
    <location>
        <position position="172"/>
    </location>
    <ligand>
        <name>ATP</name>
        <dbReference type="ChEBI" id="CHEBI:30616"/>
    </ligand>
</feature>
<dbReference type="PROSITE" id="PS51856">
    <property type="entry name" value="RHO_RNA_BD"/>
    <property type="match status" value="1"/>
</dbReference>
<dbReference type="RefSeq" id="WP_169589911.1">
    <property type="nucleotide sequence ID" value="NZ_VCQU01000007.1"/>
</dbReference>
<dbReference type="InterPro" id="IPR004665">
    <property type="entry name" value="Term_rho"/>
</dbReference>
<evidence type="ECO:0000259" key="12">
    <source>
        <dbReference type="PROSITE" id="PS51856"/>
    </source>
</evidence>
<gene>
    <name evidence="9" type="primary">rho</name>
    <name evidence="13" type="ORF">FGL95_19370</name>
</gene>
<keyword evidence="5 9" id="KW-0067">ATP-binding</keyword>
<keyword evidence="14" id="KW-1185">Reference proteome</keyword>
<keyword evidence="8 9" id="KW-0804">Transcription</keyword>
<evidence type="ECO:0000256" key="11">
    <source>
        <dbReference type="PROSITE-ProRule" id="PRU01203"/>
    </source>
</evidence>
<accession>A0A848KG98</accession>
<dbReference type="GO" id="GO:0016787">
    <property type="term" value="F:hydrolase activity"/>
    <property type="evidence" value="ECO:0007669"/>
    <property type="project" value="UniProtKB-KW"/>
</dbReference>